<keyword evidence="4 11" id="KW-0808">Transferase</keyword>
<dbReference type="InterPro" id="IPR001173">
    <property type="entry name" value="Glyco_trans_2-like"/>
</dbReference>
<keyword evidence="2" id="KW-1003">Cell membrane</keyword>
<name>A0A2T7VYP9_MICTE</name>
<evidence type="ECO:0000259" key="10">
    <source>
        <dbReference type="Pfam" id="PF00535"/>
    </source>
</evidence>
<feature type="domain" description="Glycosyltransferase 2-like" evidence="10">
    <location>
        <begin position="13"/>
        <end position="169"/>
    </location>
</feature>
<dbReference type="AlphaFoldDB" id="A0A2T7VYP9"/>
<organism evidence="11 12">
    <name type="scientific">Microbacterium testaceum</name>
    <name type="common">Aureobacterium testaceum</name>
    <name type="synonym">Brevibacterium testaceum</name>
    <dbReference type="NCBI Taxonomy" id="2033"/>
    <lineage>
        <taxon>Bacteria</taxon>
        <taxon>Bacillati</taxon>
        <taxon>Actinomycetota</taxon>
        <taxon>Actinomycetes</taxon>
        <taxon>Micrococcales</taxon>
        <taxon>Microbacteriaceae</taxon>
        <taxon>Microbacterium</taxon>
    </lineage>
</organism>
<comment type="caution">
    <text evidence="11">The sequence shown here is derived from an EMBL/GenBank/DDBJ whole genome shotgun (WGS) entry which is preliminary data.</text>
</comment>
<dbReference type="Pfam" id="PF00535">
    <property type="entry name" value="Glycos_transf_2"/>
    <property type="match status" value="1"/>
</dbReference>
<evidence type="ECO:0000256" key="4">
    <source>
        <dbReference type="ARBA" id="ARBA00022679"/>
    </source>
</evidence>
<evidence type="ECO:0000313" key="11">
    <source>
        <dbReference type="EMBL" id="PVE62738.1"/>
    </source>
</evidence>
<evidence type="ECO:0000256" key="7">
    <source>
        <dbReference type="ARBA" id="ARBA00037904"/>
    </source>
</evidence>
<sequence length="260" mass="28560">MPHDPAPAVTTVSVVIPVRDDASHLRRCLAALSRQTLRPDEIVVVDNDSSDDSASVARDAGARVVFCGERGIPAAAATGYDAARGELILRLDADSIPEPTWVRSMVDAFADDAVDAVSGGAVFHDGPAAQRVGMARAFLGTYAAFATPALGHAPLWGSNMAFRRSAWRDVRDEVHLDPELHDDLDLAYHLGVRHRIGIVSGRHMRVSSRTVQPRRFARCFRRGAGTVFAHWPEDIPPARWVRVLRRRRRRGDLPLEEARA</sequence>
<evidence type="ECO:0000256" key="9">
    <source>
        <dbReference type="ARBA" id="ARBA00040345"/>
    </source>
</evidence>
<dbReference type="PANTHER" id="PTHR43646">
    <property type="entry name" value="GLYCOSYLTRANSFERASE"/>
    <property type="match status" value="1"/>
</dbReference>
<dbReference type="CDD" id="cd00761">
    <property type="entry name" value="Glyco_tranf_GTA_type"/>
    <property type="match status" value="1"/>
</dbReference>
<evidence type="ECO:0000256" key="8">
    <source>
        <dbReference type="ARBA" id="ARBA00038120"/>
    </source>
</evidence>
<accession>A0A2T7VYP9</accession>
<dbReference type="InterPro" id="IPR029044">
    <property type="entry name" value="Nucleotide-diphossugar_trans"/>
</dbReference>
<reference evidence="11 12" key="1">
    <citation type="submission" date="2018-04" db="EMBL/GenBank/DDBJ databases">
        <authorList>
            <person name="Go L.Y."/>
            <person name="Mitchell J.A."/>
        </authorList>
    </citation>
    <scope>NUCLEOTIDE SEQUENCE [LARGE SCALE GENOMIC DNA]</scope>
    <source>
        <strain evidence="11 12">TPD7010</strain>
    </source>
</reference>
<evidence type="ECO:0000256" key="2">
    <source>
        <dbReference type="ARBA" id="ARBA00022475"/>
    </source>
</evidence>
<dbReference type="EMBL" id="QDFT01000053">
    <property type="protein sequence ID" value="PVE62738.1"/>
    <property type="molecule type" value="Genomic_DNA"/>
</dbReference>
<dbReference type="SUPFAM" id="SSF53448">
    <property type="entry name" value="Nucleotide-diphospho-sugar transferases"/>
    <property type="match status" value="1"/>
</dbReference>
<dbReference type="GO" id="GO:0016757">
    <property type="term" value="F:glycosyltransferase activity"/>
    <property type="evidence" value="ECO:0007669"/>
    <property type="project" value="UniProtKB-KW"/>
</dbReference>
<comment type="function">
    <text evidence="6">Catalyzes the glycosylation of 4,4'-diaponeurosporenoate, i.e. the esterification of glucose at the C1'' position with the carboxyl group of 4,4'-diaponeurosporenic acid, to form glycosyl-4,4'-diaponeurosporenoate. This is a step in the biosynthesis of staphyloxanthin, an orange pigment present in most staphylococci strains.</text>
</comment>
<comment type="subcellular location">
    <subcellularLocation>
        <location evidence="1">Cell membrane</location>
    </subcellularLocation>
</comment>
<dbReference type="PANTHER" id="PTHR43646:SF2">
    <property type="entry name" value="GLYCOSYLTRANSFERASE 2-LIKE DOMAIN-CONTAINING PROTEIN"/>
    <property type="match status" value="1"/>
</dbReference>
<evidence type="ECO:0000256" key="3">
    <source>
        <dbReference type="ARBA" id="ARBA00022676"/>
    </source>
</evidence>
<evidence type="ECO:0000313" key="12">
    <source>
        <dbReference type="Proteomes" id="UP000244649"/>
    </source>
</evidence>
<keyword evidence="5" id="KW-0472">Membrane</keyword>
<dbReference type="Gene3D" id="3.90.550.10">
    <property type="entry name" value="Spore Coat Polysaccharide Biosynthesis Protein SpsA, Chain A"/>
    <property type="match status" value="1"/>
</dbReference>
<keyword evidence="3" id="KW-0328">Glycosyltransferase</keyword>
<proteinExistence type="inferred from homology"/>
<evidence type="ECO:0000256" key="1">
    <source>
        <dbReference type="ARBA" id="ARBA00004236"/>
    </source>
</evidence>
<comment type="pathway">
    <text evidence="7">Carotenoid biosynthesis; staphyloxanthin biosynthesis; staphyloxanthin from farnesyl diphosphate: step 4/5.</text>
</comment>
<gene>
    <name evidence="11" type="ORF">DC432_14320</name>
</gene>
<evidence type="ECO:0000256" key="6">
    <source>
        <dbReference type="ARBA" id="ARBA00037281"/>
    </source>
</evidence>
<protein>
    <recommendedName>
        <fullName evidence="9">4,4'-diaponeurosporenoate glycosyltransferase</fullName>
    </recommendedName>
</protein>
<dbReference type="RefSeq" id="WP_116538452.1">
    <property type="nucleotide sequence ID" value="NZ_QDFT01000053.1"/>
</dbReference>
<dbReference type="Proteomes" id="UP000244649">
    <property type="component" value="Unassembled WGS sequence"/>
</dbReference>
<evidence type="ECO:0000256" key="5">
    <source>
        <dbReference type="ARBA" id="ARBA00023136"/>
    </source>
</evidence>
<comment type="similarity">
    <text evidence="8">Belongs to the glycosyltransferase 2 family. CrtQ subfamily.</text>
</comment>
<dbReference type="GO" id="GO:0005886">
    <property type="term" value="C:plasma membrane"/>
    <property type="evidence" value="ECO:0007669"/>
    <property type="project" value="UniProtKB-SubCell"/>
</dbReference>